<keyword evidence="1" id="KW-1133">Transmembrane helix</keyword>
<protein>
    <recommendedName>
        <fullName evidence="4">ABC transmembrane type-1 domain-containing protein</fullName>
    </recommendedName>
</protein>
<dbReference type="RefSeq" id="WP_379748305.1">
    <property type="nucleotide sequence ID" value="NZ_JBHTCP010000013.1"/>
</dbReference>
<evidence type="ECO:0000256" key="1">
    <source>
        <dbReference type="SAM" id="Phobius"/>
    </source>
</evidence>
<sequence>MKLWVGIFITSMMMLGLGIGYIANKLYDRSVRLGFITTLLALIIPVLLFMIIIYVYGIYQGGYSIRFRWNE</sequence>
<dbReference type="Proteomes" id="UP001596549">
    <property type="component" value="Unassembled WGS sequence"/>
</dbReference>
<keyword evidence="1" id="KW-0812">Transmembrane</keyword>
<organism evidence="2 3">
    <name type="scientific">Fictibacillus iocasae</name>
    <dbReference type="NCBI Taxonomy" id="2715437"/>
    <lineage>
        <taxon>Bacteria</taxon>
        <taxon>Bacillati</taxon>
        <taxon>Bacillota</taxon>
        <taxon>Bacilli</taxon>
        <taxon>Bacillales</taxon>
        <taxon>Fictibacillaceae</taxon>
        <taxon>Fictibacillus</taxon>
    </lineage>
</organism>
<dbReference type="EMBL" id="JBHTCP010000013">
    <property type="protein sequence ID" value="MFC7371594.1"/>
    <property type="molecule type" value="Genomic_DNA"/>
</dbReference>
<comment type="caution">
    <text evidence="2">The sequence shown here is derived from an EMBL/GenBank/DDBJ whole genome shotgun (WGS) entry which is preliminary data.</text>
</comment>
<name>A0ABW2NQM0_9BACL</name>
<keyword evidence="1" id="KW-0472">Membrane</keyword>
<reference evidence="3" key="1">
    <citation type="journal article" date="2019" name="Int. J. Syst. Evol. Microbiol.">
        <title>The Global Catalogue of Microorganisms (GCM) 10K type strain sequencing project: providing services to taxonomists for standard genome sequencing and annotation.</title>
        <authorList>
            <consortium name="The Broad Institute Genomics Platform"/>
            <consortium name="The Broad Institute Genome Sequencing Center for Infectious Disease"/>
            <person name="Wu L."/>
            <person name="Ma J."/>
        </authorList>
    </citation>
    <scope>NUCLEOTIDE SEQUENCE [LARGE SCALE GENOMIC DNA]</scope>
    <source>
        <strain evidence="3">NBRC 106396</strain>
    </source>
</reference>
<evidence type="ECO:0000313" key="3">
    <source>
        <dbReference type="Proteomes" id="UP001596549"/>
    </source>
</evidence>
<feature type="transmembrane region" description="Helical" evidence="1">
    <location>
        <begin position="6"/>
        <end position="23"/>
    </location>
</feature>
<proteinExistence type="predicted"/>
<accession>A0ABW2NQM0</accession>
<feature type="transmembrane region" description="Helical" evidence="1">
    <location>
        <begin position="35"/>
        <end position="59"/>
    </location>
</feature>
<evidence type="ECO:0008006" key="4">
    <source>
        <dbReference type="Google" id="ProtNLM"/>
    </source>
</evidence>
<gene>
    <name evidence="2" type="ORF">ACFQPF_07890</name>
</gene>
<evidence type="ECO:0000313" key="2">
    <source>
        <dbReference type="EMBL" id="MFC7371594.1"/>
    </source>
</evidence>
<keyword evidence="3" id="KW-1185">Reference proteome</keyword>